<dbReference type="Proteomes" id="UP000189966">
    <property type="component" value="Unassembled WGS sequence"/>
</dbReference>
<dbReference type="EMBL" id="FUZI01000001">
    <property type="protein sequence ID" value="SKC31387.1"/>
    <property type="molecule type" value="Genomic_DNA"/>
</dbReference>
<reference evidence="1 2" key="1">
    <citation type="submission" date="2017-02" db="EMBL/GenBank/DDBJ databases">
        <authorList>
            <person name="Peterson S.W."/>
        </authorList>
    </citation>
    <scope>NUCLEOTIDE SEQUENCE [LARGE SCALE GENOMIC DNA]</scope>
    <source>
        <strain evidence="2">type strain: NCCB 100098</strain>
    </source>
</reference>
<evidence type="ECO:0000313" key="1">
    <source>
        <dbReference type="EMBL" id="SKC31387.1"/>
    </source>
</evidence>
<gene>
    <name evidence="1" type="ORF">CZ809_00865</name>
</gene>
<protein>
    <recommendedName>
        <fullName evidence="3">DUF559 domain-containing protein</fullName>
    </recommendedName>
</protein>
<accession>A0A1T5HWZ0</accession>
<proteinExistence type="predicted"/>
<dbReference type="AlphaFoldDB" id="A0A1T5HWZ0"/>
<organism evidence="1 2">
    <name type="scientific">Photobacterium piscicola</name>
    <dbReference type="NCBI Taxonomy" id="1378299"/>
    <lineage>
        <taxon>Bacteria</taxon>
        <taxon>Pseudomonadati</taxon>
        <taxon>Pseudomonadota</taxon>
        <taxon>Gammaproteobacteria</taxon>
        <taxon>Vibrionales</taxon>
        <taxon>Vibrionaceae</taxon>
        <taxon>Photobacterium</taxon>
    </lineage>
</organism>
<dbReference type="Gene3D" id="3.40.960.10">
    <property type="entry name" value="VSR Endonuclease"/>
    <property type="match status" value="1"/>
</dbReference>
<evidence type="ECO:0000313" key="2">
    <source>
        <dbReference type="Proteomes" id="UP000189966"/>
    </source>
</evidence>
<evidence type="ECO:0008006" key="3">
    <source>
        <dbReference type="Google" id="ProtNLM"/>
    </source>
</evidence>
<dbReference type="OrthoDB" id="5517701at2"/>
<dbReference type="RefSeq" id="WP_080156179.1">
    <property type="nucleotide sequence ID" value="NZ_FUZI01000001.1"/>
</dbReference>
<name>A0A1T5HWZ0_9GAMM</name>
<sequence length="255" mass="28399">MQTRFFADPESILGTLARLFAAKGAAREVAVLTYSSPEVKETLYDNWNGGITQYTLYLHVPINLYPQLESDLAEIENTILQNAGVFLSNFENDILSNVKIIPAVLEDPQWRDKASAWLSGSKITNQGRVRSDNVAPLTTDGLLFRSQPEIHFYRALKSEGVSFSPLPVFIRGGQVYSRIEPDFVIVHNGITMVVEIDGDTVHQETPAEAQARVRTLQHEGVHVERILASECNEPQKAIDAVKRILVAIDKLKASK</sequence>